<dbReference type="AlphaFoldDB" id="A0A5B7H0E2"/>
<organism evidence="2 3">
    <name type="scientific">Portunus trituberculatus</name>
    <name type="common">Swimming crab</name>
    <name type="synonym">Neptunus trituberculatus</name>
    <dbReference type="NCBI Taxonomy" id="210409"/>
    <lineage>
        <taxon>Eukaryota</taxon>
        <taxon>Metazoa</taxon>
        <taxon>Ecdysozoa</taxon>
        <taxon>Arthropoda</taxon>
        <taxon>Crustacea</taxon>
        <taxon>Multicrustacea</taxon>
        <taxon>Malacostraca</taxon>
        <taxon>Eumalacostraca</taxon>
        <taxon>Eucarida</taxon>
        <taxon>Decapoda</taxon>
        <taxon>Pleocyemata</taxon>
        <taxon>Brachyura</taxon>
        <taxon>Eubrachyura</taxon>
        <taxon>Portunoidea</taxon>
        <taxon>Portunidae</taxon>
        <taxon>Portuninae</taxon>
        <taxon>Portunus</taxon>
    </lineage>
</organism>
<evidence type="ECO:0000313" key="2">
    <source>
        <dbReference type="EMBL" id="MPC63095.1"/>
    </source>
</evidence>
<evidence type="ECO:0000313" key="3">
    <source>
        <dbReference type="Proteomes" id="UP000324222"/>
    </source>
</evidence>
<sequence>MTAFAPPRHQHQQYCYNITRREPELAAPDSSSSTKARRAWMLPPSLLPCHMTIPPYTPTHTTHTTHTTRRHHGTPASSPPALPRQDTRGNKNRGMQLVDCLPTKGHFGDEITGGGRRNVIFHLTNVVVNTDELRHGACHRQSAALLKNGEIPLEQRHCISSLTHCLTTTGVVSLSGARLAEGSTLPLGGRHSALRRRHLTPPSIKLNYPLSLCSFPPHSLHETLMTSTLKL</sequence>
<dbReference type="Proteomes" id="UP000324222">
    <property type="component" value="Unassembled WGS sequence"/>
</dbReference>
<feature type="compositionally biased region" description="Low complexity" evidence="1">
    <location>
        <begin position="51"/>
        <end position="65"/>
    </location>
</feature>
<name>A0A5B7H0E2_PORTR</name>
<dbReference type="EMBL" id="VSRR010020407">
    <property type="protein sequence ID" value="MPC63095.1"/>
    <property type="molecule type" value="Genomic_DNA"/>
</dbReference>
<protein>
    <submittedName>
        <fullName evidence="2">Uncharacterized protein</fullName>
    </submittedName>
</protein>
<proteinExistence type="predicted"/>
<comment type="caution">
    <text evidence="2">The sequence shown here is derived from an EMBL/GenBank/DDBJ whole genome shotgun (WGS) entry which is preliminary data.</text>
</comment>
<keyword evidence="3" id="KW-1185">Reference proteome</keyword>
<evidence type="ECO:0000256" key="1">
    <source>
        <dbReference type="SAM" id="MobiDB-lite"/>
    </source>
</evidence>
<reference evidence="2 3" key="1">
    <citation type="submission" date="2019-05" db="EMBL/GenBank/DDBJ databases">
        <title>Another draft genome of Portunus trituberculatus and its Hox gene families provides insights of decapod evolution.</title>
        <authorList>
            <person name="Jeong J.-H."/>
            <person name="Song I."/>
            <person name="Kim S."/>
            <person name="Choi T."/>
            <person name="Kim D."/>
            <person name="Ryu S."/>
            <person name="Kim W."/>
        </authorList>
    </citation>
    <scope>NUCLEOTIDE SEQUENCE [LARGE SCALE GENOMIC DNA]</scope>
    <source>
        <tissue evidence="2">Muscle</tissue>
    </source>
</reference>
<feature type="region of interest" description="Disordered" evidence="1">
    <location>
        <begin position="51"/>
        <end position="93"/>
    </location>
</feature>
<accession>A0A5B7H0E2</accession>
<gene>
    <name evidence="2" type="ORF">E2C01_057190</name>
</gene>